<dbReference type="EMBL" id="JAKQYM010000001">
    <property type="protein sequence ID" value="MCI2227860.1"/>
    <property type="molecule type" value="Genomic_DNA"/>
</dbReference>
<dbReference type="RefSeq" id="WP_242176980.1">
    <property type="nucleotide sequence ID" value="NZ_JAKQYM010000001.1"/>
</dbReference>
<accession>A0A9X1VNU0</accession>
<keyword evidence="3" id="KW-1185">Reference proteome</keyword>
<comment type="caution">
    <text evidence="2">The sequence shown here is derived from an EMBL/GenBank/DDBJ whole genome shotgun (WGS) entry which is preliminary data.</text>
</comment>
<name>A0A9X1VNU0_9FLAO</name>
<reference evidence="2" key="1">
    <citation type="submission" date="2022-02" db="EMBL/GenBank/DDBJ databases">
        <title>Polaribacter sp. MSW13, isolated from seawater.</title>
        <authorList>
            <person name="Kristyanto S."/>
            <person name="Jung J."/>
            <person name="Jeon C.O."/>
        </authorList>
    </citation>
    <scope>NUCLEOTIDE SEQUENCE</scope>
    <source>
        <strain evidence="2">MSW13</strain>
    </source>
</reference>
<evidence type="ECO:0000313" key="3">
    <source>
        <dbReference type="Proteomes" id="UP001139369"/>
    </source>
</evidence>
<evidence type="ECO:0000256" key="1">
    <source>
        <dbReference type="SAM" id="SignalP"/>
    </source>
</evidence>
<sequence>MKKTALLLTVLLFASFFTNAQKKESKGANIKTLKIAFITEQLNLTSKEAQKFWPIYNKFDEKLHQLERVEKYKLITQIKDAGGTDNISENDAKTIMKKIADLDKKIYTTKVDQDIELTKVLSYRKILKLKSTERDFIRNLMKKYRRKKTVNKN</sequence>
<organism evidence="2 3">
    <name type="scientific">Polaribacter marinus</name>
    <dbReference type="NCBI Taxonomy" id="2916838"/>
    <lineage>
        <taxon>Bacteria</taxon>
        <taxon>Pseudomonadati</taxon>
        <taxon>Bacteroidota</taxon>
        <taxon>Flavobacteriia</taxon>
        <taxon>Flavobacteriales</taxon>
        <taxon>Flavobacteriaceae</taxon>
    </lineage>
</organism>
<dbReference type="Proteomes" id="UP001139369">
    <property type="component" value="Unassembled WGS sequence"/>
</dbReference>
<gene>
    <name evidence="2" type="ORF">MC378_01690</name>
</gene>
<evidence type="ECO:0000313" key="2">
    <source>
        <dbReference type="EMBL" id="MCI2227860.1"/>
    </source>
</evidence>
<dbReference type="AlphaFoldDB" id="A0A9X1VNU0"/>
<feature type="signal peptide" evidence="1">
    <location>
        <begin position="1"/>
        <end position="20"/>
    </location>
</feature>
<proteinExistence type="predicted"/>
<evidence type="ECO:0008006" key="4">
    <source>
        <dbReference type="Google" id="ProtNLM"/>
    </source>
</evidence>
<protein>
    <recommendedName>
        <fullName evidence="4">Sensor of ECF-type sigma factor</fullName>
    </recommendedName>
</protein>
<keyword evidence="1" id="KW-0732">Signal</keyword>
<feature type="chain" id="PRO_5040910716" description="Sensor of ECF-type sigma factor" evidence="1">
    <location>
        <begin position="21"/>
        <end position="153"/>
    </location>
</feature>